<reference evidence="2" key="1">
    <citation type="submission" date="2015-11" db="EMBL/GenBank/DDBJ databases">
        <authorList>
            <person name="Varghese N."/>
        </authorList>
    </citation>
    <scope>NUCLEOTIDE SEQUENCE [LARGE SCALE GENOMIC DNA]</scope>
    <source>
        <strain evidence="2">JGI-23</strain>
    </source>
</reference>
<dbReference type="Gene3D" id="3.30.160.250">
    <property type="match status" value="1"/>
</dbReference>
<dbReference type="InterPro" id="IPR035069">
    <property type="entry name" value="TTHA1013/TTHA0281-like"/>
</dbReference>
<organism evidence="1 2">
    <name type="scientific">Candidatus Chryseopegocella kryptomonas</name>
    <dbReference type="NCBI Taxonomy" id="1633643"/>
    <lineage>
        <taxon>Bacteria</taxon>
        <taxon>Pseudomonadati</taxon>
        <taxon>Candidatus Kryptoniota</taxon>
        <taxon>Candidatus Chryseopegocella</taxon>
    </lineage>
</organism>
<keyword evidence="2" id="KW-1185">Reference proteome</keyword>
<dbReference type="SUPFAM" id="SSF143100">
    <property type="entry name" value="TTHA1013/TTHA0281-like"/>
    <property type="match status" value="1"/>
</dbReference>
<proteinExistence type="predicted"/>
<dbReference type="AlphaFoldDB" id="A0A0P1NV86"/>
<protein>
    <submittedName>
        <fullName evidence="1">Uncharacterized protein family (UPF0150)</fullName>
    </submittedName>
</protein>
<dbReference type="EMBL" id="CZVW01000014">
    <property type="protein sequence ID" value="CUT02847.1"/>
    <property type="molecule type" value="Genomic_DNA"/>
</dbReference>
<evidence type="ECO:0000313" key="2">
    <source>
        <dbReference type="Proteomes" id="UP000199197"/>
    </source>
</evidence>
<dbReference type="OrthoDB" id="9805307at2"/>
<evidence type="ECO:0000313" key="1">
    <source>
        <dbReference type="EMBL" id="CUT02847.1"/>
    </source>
</evidence>
<gene>
    <name evidence="1" type="ORF">JGI23_01344</name>
</gene>
<dbReference type="RefSeq" id="WP_092350186.1">
    <property type="nucleotide sequence ID" value="NZ_CZVW01000014.1"/>
</dbReference>
<dbReference type="Proteomes" id="UP000199197">
    <property type="component" value="Unassembled WGS sequence"/>
</dbReference>
<name>A0A0P1NV86_9BACT</name>
<accession>A0A0P1NV86</accession>
<sequence length="71" mass="8362">MRSAEIIFIVEEDIEGGYTARAFDYPIFTEADTIEELKEKIKDAIRCHFDDEEEIPKIVRLHIVKDEILHL</sequence>